<dbReference type="Proteomes" id="UP000062160">
    <property type="component" value="Unassembled WGS sequence"/>
</dbReference>
<dbReference type="STRING" id="224999.GCA_001485475_00751"/>
<keyword evidence="3" id="KW-0808">Transferase</keyword>
<dbReference type="PANTHER" id="PTHR10683">
    <property type="entry name" value="TRANSALDOLASE"/>
    <property type="match status" value="1"/>
</dbReference>
<evidence type="ECO:0000256" key="2">
    <source>
        <dbReference type="ARBA" id="ARBA00022490"/>
    </source>
</evidence>
<dbReference type="CDD" id="cd00956">
    <property type="entry name" value="Transaldolase_FSA"/>
    <property type="match status" value="1"/>
</dbReference>
<dbReference type="PROSITE" id="PS01054">
    <property type="entry name" value="TRANSALDOLASE_1"/>
    <property type="match status" value="1"/>
</dbReference>
<dbReference type="EMBL" id="DF977000">
    <property type="protein sequence ID" value="GAQ24745.1"/>
    <property type="molecule type" value="Genomic_DNA"/>
</dbReference>
<dbReference type="InterPro" id="IPR004731">
    <property type="entry name" value="Transaldolase_3B/F6P_aldolase"/>
</dbReference>
<dbReference type="SUPFAM" id="SSF51569">
    <property type="entry name" value="Aldolase"/>
    <property type="match status" value="1"/>
</dbReference>
<reference evidence="5" key="1">
    <citation type="journal article" date="2016" name="Genome Announc.">
        <title>Draft Genome Sequence of the Syntrophic Lactate-Degrading Bacterium Tepidanaerobacter syntrophicus JLT.</title>
        <authorList>
            <person name="Matsuura N."/>
            <person name="Ohashi A."/>
            <person name="Tourlousse D.M."/>
            <person name="Sekiguchi Y."/>
        </authorList>
    </citation>
    <scope>NUCLEOTIDE SEQUENCE [LARGE SCALE GENOMIC DNA]</scope>
    <source>
        <strain evidence="5">JL</strain>
    </source>
</reference>
<dbReference type="RefSeq" id="WP_059031857.1">
    <property type="nucleotide sequence ID" value="NZ_BSDN01000003.1"/>
</dbReference>
<dbReference type="GO" id="GO:0005737">
    <property type="term" value="C:cytoplasm"/>
    <property type="evidence" value="ECO:0007669"/>
    <property type="project" value="UniProtKB-SubCell"/>
</dbReference>
<name>A0A0U9HD53_9FIRM</name>
<dbReference type="NCBIfam" id="TIGR00875">
    <property type="entry name" value="fsa_talC_mipB"/>
    <property type="match status" value="1"/>
</dbReference>
<dbReference type="InterPro" id="IPR018225">
    <property type="entry name" value="Transaldolase_AS"/>
</dbReference>
<accession>A0A0U9HD53</accession>
<evidence type="ECO:0000256" key="1">
    <source>
        <dbReference type="ARBA" id="ARBA00004496"/>
    </source>
</evidence>
<dbReference type="InterPro" id="IPR033919">
    <property type="entry name" value="TSA/FSA_arc/bac"/>
</dbReference>
<proteinExistence type="predicted"/>
<dbReference type="GO" id="GO:0005975">
    <property type="term" value="P:carbohydrate metabolic process"/>
    <property type="evidence" value="ECO:0007669"/>
    <property type="project" value="InterPro"/>
</dbReference>
<protein>
    <submittedName>
        <fullName evidence="5">Fructose-6-phosphate aldolase 2</fullName>
    </submittedName>
</protein>
<dbReference type="PANTHER" id="PTHR10683:SF36">
    <property type="entry name" value="TRANSALDOLASE"/>
    <property type="match status" value="1"/>
</dbReference>
<dbReference type="OrthoDB" id="9807051at2"/>
<comment type="subcellular location">
    <subcellularLocation>
        <location evidence="1">Cytoplasm</location>
    </subcellularLocation>
</comment>
<organism evidence="5">
    <name type="scientific">Tepidanaerobacter syntrophicus</name>
    <dbReference type="NCBI Taxonomy" id="224999"/>
    <lineage>
        <taxon>Bacteria</taxon>
        <taxon>Bacillati</taxon>
        <taxon>Bacillota</taxon>
        <taxon>Clostridia</taxon>
        <taxon>Thermosediminibacterales</taxon>
        <taxon>Tepidanaerobacteraceae</taxon>
        <taxon>Tepidanaerobacter</taxon>
    </lineage>
</organism>
<keyword evidence="6" id="KW-1185">Reference proteome</keyword>
<dbReference type="Gene3D" id="3.20.20.70">
    <property type="entry name" value="Aldolase class I"/>
    <property type="match status" value="1"/>
</dbReference>
<dbReference type="GO" id="GO:0016740">
    <property type="term" value="F:transferase activity"/>
    <property type="evidence" value="ECO:0007669"/>
    <property type="project" value="UniProtKB-KW"/>
</dbReference>
<dbReference type="InterPro" id="IPR001585">
    <property type="entry name" value="TAL/FSA"/>
</dbReference>
<sequence>MLYLLDTANVKEIKRLCNIYPIDGVTTNPTLVSKEKMDFRQLFTQLKEILGPDKMIHVQTLGKSAEDIVKEGEILNKFLGENLYVKIPVSPYGIKAIQILSQKGIKTTATAVFTPQQALIAARAGADFVAPYVNRLDNIIGDGVEVVSEIIKEFKIYNLKTKVVAASFKNLEQIHKASQVGTHAVTVPPELFEKLLEHPLTDSAIRKFEKDWEEVYGKGKIVSDLI</sequence>
<dbReference type="InterPro" id="IPR013785">
    <property type="entry name" value="Aldolase_TIM"/>
</dbReference>
<gene>
    <name evidence="5" type="ORF">TSYNT_6125</name>
</gene>
<dbReference type="AlphaFoldDB" id="A0A0U9HD53"/>
<evidence type="ECO:0000313" key="5">
    <source>
        <dbReference type="EMBL" id="GAQ24745.1"/>
    </source>
</evidence>
<keyword evidence="2" id="KW-0963">Cytoplasm</keyword>
<keyword evidence="4" id="KW-0704">Schiff base</keyword>
<evidence type="ECO:0000313" key="6">
    <source>
        <dbReference type="Proteomes" id="UP000062160"/>
    </source>
</evidence>
<dbReference type="FunFam" id="3.20.20.70:FF:000018">
    <property type="entry name" value="Probable transaldolase"/>
    <property type="match status" value="1"/>
</dbReference>
<evidence type="ECO:0000256" key="4">
    <source>
        <dbReference type="ARBA" id="ARBA00023270"/>
    </source>
</evidence>
<evidence type="ECO:0000256" key="3">
    <source>
        <dbReference type="ARBA" id="ARBA00022679"/>
    </source>
</evidence>
<dbReference type="GO" id="GO:0016832">
    <property type="term" value="F:aldehyde-lyase activity"/>
    <property type="evidence" value="ECO:0007669"/>
    <property type="project" value="InterPro"/>
</dbReference>
<dbReference type="Pfam" id="PF00923">
    <property type="entry name" value="TAL_FSA"/>
    <property type="match status" value="1"/>
</dbReference>